<evidence type="ECO:0000259" key="2">
    <source>
        <dbReference type="SMART" id="SM00014"/>
    </source>
</evidence>
<comment type="caution">
    <text evidence="3">The sequence shown here is derived from an EMBL/GenBank/DDBJ whole genome shotgun (WGS) entry which is preliminary data.</text>
</comment>
<keyword evidence="1" id="KW-1133">Transmembrane helix</keyword>
<feature type="domain" description="Phosphatidic acid phosphatase type 2/haloperoxidase" evidence="2">
    <location>
        <begin position="87"/>
        <end position="200"/>
    </location>
</feature>
<dbReference type="InterPro" id="IPR000326">
    <property type="entry name" value="PAP2/HPO"/>
</dbReference>
<reference evidence="3 4" key="1">
    <citation type="submission" date="2014-12" db="EMBL/GenBank/DDBJ databases">
        <title>Draft genome sequences of 29 type strains of Enterococci.</title>
        <authorList>
            <person name="Zhong Z."/>
            <person name="Sun Z."/>
            <person name="Liu W."/>
            <person name="Zhang W."/>
            <person name="Zhang H."/>
        </authorList>
    </citation>
    <scope>NUCLEOTIDE SEQUENCE [LARGE SCALE GENOMIC DNA]</scope>
    <source>
        <strain evidence="3 4">DSM 17029</strain>
    </source>
</reference>
<dbReference type="Pfam" id="PF01569">
    <property type="entry name" value="PAP2"/>
    <property type="match status" value="1"/>
</dbReference>
<dbReference type="Proteomes" id="UP000181884">
    <property type="component" value="Unassembled WGS sequence"/>
</dbReference>
<feature type="transmembrane region" description="Helical" evidence="1">
    <location>
        <begin position="61"/>
        <end position="81"/>
    </location>
</feature>
<dbReference type="STRING" id="214095.RU97_GL002341"/>
<dbReference type="Gene3D" id="1.20.144.10">
    <property type="entry name" value="Phosphatidic acid phosphatase type 2/haloperoxidase"/>
    <property type="match status" value="2"/>
</dbReference>
<dbReference type="SMART" id="SM00014">
    <property type="entry name" value="acidPPc"/>
    <property type="match status" value="1"/>
</dbReference>
<sequence>MQKKLYYQFAASCTLLVFMFLGYVVKFYPEWLRGFDDTVTSWIRGPLFPTATPFFTWITKFANPITLIVLTIVAVWALWFYQHKTAALWLGLNTVLLGGVINPLIKLFFARPRPTLEHLVVEHSFSFPSGHALGSMIFYGTLLFLLNSLIKEKAWRLPLQILLGCLIFLIGTSRIYLGVHFPSDVLAGFLLGSSWLLFSYPYYQKQRVIAHFRK</sequence>
<feature type="transmembrane region" description="Helical" evidence="1">
    <location>
        <begin position="161"/>
        <end position="179"/>
    </location>
</feature>
<keyword evidence="1" id="KW-0472">Membrane</keyword>
<evidence type="ECO:0000313" key="4">
    <source>
        <dbReference type="Proteomes" id="UP000181884"/>
    </source>
</evidence>
<feature type="transmembrane region" description="Helical" evidence="1">
    <location>
        <begin position="185"/>
        <end position="203"/>
    </location>
</feature>
<dbReference type="EMBL" id="JXKH01000006">
    <property type="protein sequence ID" value="OJG17795.1"/>
    <property type="molecule type" value="Genomic_DNA"/>
</dbReference>
<dbReference type="InterPro" id="IPR036938">
    <property type="entry name" value="PAP2/HPO_sf"/>
</dbReference>
<gene>
    <name evidence="3" type="ORF">RU97_GL002341</name>
</gene>
<feature type="transmembrane region" description="Helical" evidence="1">
    <location>
        <begin position="88"/>
        <end position="109"/>
    </location>
</feature>
<dbReference type="PANTHER" id="PTHR14969">
    <property type="entry name" value="SPHINGOSINE-1-PHOSPHATE PHOSPHOHYDROLASE"/>
    <property type="match status" value="1"/>
</dbReference>
<evidence type="ECO:0000313" key="3">
    <source>
        <dbReference type="EMBL" id="OJG17795.1"/>
    </source>
</evidence>
<evidence type="ECO:0000256" key="1">
    <source>
        <dbReference type="SAM" id="Phobius"/>
    </source>
</evidence>
<name>A0A1L8RDJ0_9ENTE</name>
<feature type="transmembrane region" description="Helical" evidence="1">
    <location>
        <begin position="5"/>
        <end position="25"/>
    </location>
</feature>
<dbReference type="RefSeq" id="WP_067396337.1">
    <property type="nucleotide sequence ID" value="NZ_JXKH01000006.1"/>
</dbReference>
<dbReference type="AlphaFoldDB" id="A0A1L8RDJ0"/>
<proteinExistence type="predicted"/>
<keyword evidence="4" id="KW-1185">Reference proteome</keyword>
<organism evidence="3 4">
    <name type="scientific">Enterococcus canis</name>
    <dbReference type="NCBI Taxonomy" id="214095"/>
    <lineage>
        <taxon>Bacteria</taxon>
        <taxon>Bacillati</taxon>
        <taxon>Bacillota</taxon>
        <taxon>Bacilli</taxon>
        <taxon>Lactobacillales</taxon>
        <taxon>Enterococcaceae</taxon>
        <taxon>Enterococcus</taxon>
    </lineage>
</organism>
<accession>A0A1L8RDJ0</accession>
<dbReference type="SUPFAM" id="SSF48317">
    <property type="entry name" value="Acid phosphatase/Vanadium-dependent haloperoxidase"/>
    <property type="match status" value="1"/>
</dbReference>
<keyword evidence="1" id="KW-0812">Transmembrane</keyword>
<protein>
    <submittedName>
        <fullName evidence="3">Phospholipid phosphatase</fullName>
    </submittedName>
</protein>
<feature type="transmembrane region" description="Helical" evidence="1">
    <location>
        <begin position="129"/>
        <end position="149"/>
    </location>
</feature>
<dbReference type="PANTHER" id="PTHR14969:SF13">
    <property type="entry name" value="AT30094P"/>
    <property type="match status" value="1"/>
</dbReference>
<dbReference type="CDD" id="cd03392">
    <property type="entry name" value="PAP2_like_2"/>
    <property type="match status" value="1"/>
</dbReference>